<evidence type="ECO:0000256" key="2">
    <source>
        <dbReference type="ARBA" id="ARBA00022801"/>
    </source>
</evidence>
<dbReference type="PANTHER" id="PTHR43540">
    <property type="entry name" value="PEROXYUREIDOACRYLATE/UREIDOACRYLATE AMIDOHYDROLASE-RELATED"/>
    <property type="match status" value="1"/>
</dbReference>
<protein>
    <submittedName>
        <fullName evidence="4">Isochorismatase</fullName>
    </submittedName>
</protein>
<dbReference type="GO" id="GO:0016787">
    <property type="term" value="F:hydrolase activity"/>
    <property type="evidence" value="ECO:0007669"/>
    <property type="project" value="UniProtKB-KW"/>
</dbReference>
<dbReference type="InterPro" id="IPR050272">
    <property type="entry name" value="Isochorismatase-like_hydrls"/>
</dbReference>
<dbReference type="InterPro" id="IPR000868">
    <property type="entry name" value="Isochorismatase-like_dom"/>
</dbReference>
<evidence type="ECO:0000259" key="3">
    <source>
        <dbReference type="Pfam" id="PF00857"/>
    </source>
</evidence>
<evidence type="ECO:0000313" key="4">
    <source>
        <dbReference type="EMBL" id="KEQ22784.1"/>
    </source>
</evidence>
<dbReference type="Gene3D" id="3.40.50.850">
    <property type="entry name" value="Isochorismatase-like"/>
    <property type="match status" value="1"/>
</dbReference>
<keyword evidence="2" id="KW-0378">Hydrolase</keyword>
<dbReference type="AlphaFoldDB" id="A0A081NWG1"/>
<proteinExistence type="inferred from homology"/>
<evidence type="ECO:0000313" key="5">
    <source>
        <dbReference type="Proteomes" id="UP000028123"/>
    </source>
</evidence>
<evidence type="ECO:0000256" key="1">
    <source>
        <dbReference type="ARBA" id="ARBA00006336"/>
    </source>
</evidence>
<reference evidence="4 5" key="1">
    <citation type="submission" date="2014-06" db="EMBL/GenBank/DDBJ databases">
        <title>Draft genome sequence of Paenibacillus sp. MSt1.</title>
        <authorList>
            <person name="Aw Y.K."/>
            <person name="Ong K.S."/>
            <person name="Gan H.M."/>
            <person name="Lee S.M."/>
        </authorList>
    </citation>
    <scope>NUCLEOTIDE SEQUENCE [LARGE SCALE GENOMIC DNA]</scope>
    <source>
        <strain evidence="4 5">MSt1</strain>
    </source>
</reference>
<comment type="similarity">
    <text evidence="1">Belongs to the isochorismatase family.</text>
</comment>
<gene>
    <name evidence="4" type="ORF">ET33_20730</name>
</gene>
<dbReference type="Proteomes" id="UP000028123">
    <property type="component" value="Unassembled WGS sequence"/>
</dbReference>
<accession>A0A081NWG1</accession>
<organism evidence="4 5">
    <name type="scientific">Paenibacillus tyrfis</name>
    <dbReference type="NCBI Taxonomy" id="1501230"/>
    <lineage>
        <taxon>Bacteria</taxon>
        <taxon>Bacillati</taxon>
        <taxon>Bacillota</taxon>
        <taxon>Bacilli</taxon>
        <taxon>Bacillales</taxon>
        <taxon>Paenibacillaceae</taxon>
        <taxon>Paenibacillus</taxon>
    </lineage>
</organism>
<dbReference type="Pfam" id="PF00857">
    <property type="entry name" value="Isochorismatase"/>
    <property type="match status" value="1"/>
</dbReference>
<dbReference type="OrthoDB" id="257098at2"/>
<keyword evidence="5" id="KW-1185">Reference proteome</keyword>
<sequence length="162" mass="18587">MKIALLIVDMQTVFLKDKEQSNIEKACEYINYTADLLRSKGHLIVHIQDIEGRQESNKELYDIIPEIKAEEHEKRVTKVFSNAFWKTDLEQLLLENEVGLVIVSGFAAEHCVLFTYNGARERGFKTVILHNGIVGERDVAVEAMYRDRNIISYPVIESFVGN</sequence>
<feature type="domain" description="Isochorismatase-like" evidence="3">
    <location>
        <begin position="4"/>
        <end position="133"/>
    </location>
</feature>
<dbReference type="RefSeq" id="WP_036690027.1">
    <property type="nucleotide sequence ID" value="NZ_JNVM01000031.1"/>
</dbReference>
<dbReference type="PANTHER" id="PTHR43540:SF6">
    <property type="entry name" value="ISOCHORISMATASE-LIKE DOMAIN-CONTAINING PROTEIN"/>
    <property type="match status" value="1"/>
</dbReference>
<comment type="caution">
    <text evidence="4">The sequence shown here is derived from an EMBL/GenBank/DDBJ whole genome shotgun (WGS) entry which is preliminary data.</text>
</comment>
<dbReference type="SUPFAM" id="SSF52499">
    <property type="entry name" value="Isochorismatase-like hydrolases"/>
    <property type="match status" value="1"/>
</dbReference>
<dbReference type="EMBL" id="JNVM01000031">
    <property type="protein sequence ID" value="KEQ22784.1"/>
    <property type="molecule type" value="Genomic_DNA"/>
</dbReference>
<name>A0A081NWG1_9BACL</name>
<dbReference type="eggNOG" id="COG1335">
    <property type="taxonomic scope" value="Bacteria"/>
</dbReference>
<dbReference type="InterPro" id="IPR036380">
    <property type="entry name" value="Isochorismatase-like_sf"/>
</dbReference>